<comment type="subcellular location">
    <subcellularLocation>
        <location evidence="1">Cytoplasm</location>
    </subcellularLocation>
</comment>
<dbReference type="GO" id="GO:0005737">
    <property type="term" value="C:cytoplasm"/>
    <property type="evidence" value="ECO:0007669"/>
    <property type="project" value="UniProtKB-SubCell"/>
</dbReference>
<evidence type="ECO:0000256" key="6">
    <source>
        <dbReference type="ARBA" id="ARBA00022603"/>
    </source>
</evidence>
<comment type="similarity">
    <text evidence="2">Belongs to the methyltransferase superfamily. L-isoaspartyl/D-aspartyl protein methyltransferase family.</text>
</comment>
<evidence type="ECO:0000256" key="11">
    <source>
        <dbReference type="ARBA" id="ARBA00031350"/>
    </source>
</evidence>
<evidence type="ECO:0000313" key="13">
    <source>
        <dbReference type="Proteomes" id="UP000198318"/>
    </source>
</evidence>
<dbReference type="InterPro" id="IPR029063">
    <property type="entry name" value="SAM-dependent_MTases_sf"/>
</dbReference>
<reference evidence="12 13" key="1">
    <citation type="submission" date="2017-06" db="EMBL/GenBank/DDBJ databases">
        <authorList>
            <person name="Kim H.J."/>
            <person name="Triplett B.A."/>
        </authorList>
    </citation>
    <scope>NUCLEOTIDE SEQUENCE [LARGE SCALE GENOMIC DNA]</scope>
    <source>
        <strain evidence="12 13">DSM 44715</strain>
    </source>
</reference>
<proteinExistence type="inferred from homology"/>
<dbReference type="Pfam" id="PF01135">
    <property type="entry name" value="PCMT"/>
    <property type="match status" value="1"/>
</dbReference>
<dbReference type="EMBL" id="FZOR01000005">
    <property type="protein sequence ID" value="SNS52742.1"/>
    <property type="molecule type" value="Genomic_DNA"/>
</dbReference>
<dbReference type="Gene3D" id="3.40.50.150">
    <property type="entry name" value="Vaccinia Virus protein VP39"/>
    <property type="match status" value="1"/>
</dbReference>
<evidence type="ECO:0000256" key="5">
    <source>
        <dbReference type="ARBA" id="ARBA00022490"/>
    </source>
</evidence>
<evidence type="ECO:0000256" key="7">
    <source>
        <dbReference type="ARBA" id="ARBA00022679"/>
    </source>
</evidence>
<sequence length="382" mass="41542">MADAAQLSARLIGLLAEAGDLVPEWRGPFEAVARHRFVPDTVWVEDGDFLVPVDRADDEAAWLELCYANEAVITQVDDGVPSLPGRVGREITSSASRPDVVARMLAALAVEPGMNVLEIGTGTGWNAALLAERTGADRVTTVEVDAVVAERARRALRAAGHELTVAVGDGALGHPASGPFDRIIATAAADRVPHAWAEQTRPGGRVLVPWTTDFHNGALVSFVVSRDATMRGRIVGNVAFMRLRAQRGKRALLARDVDAAAEARRSSTHTHPYSVLGEYDASLAIGLKVPRCKLIVTHHDGGTYAVWLVDPWSGSWACVDVEPGAAEFPVRQFGDRALWQEVEDAYHWWDGLDRPSADRWGLTVTPADQYVWLDAEKQRIDR</sequence>
<dbReference type="PANTHER" id="PTHR11579">
    <property type="entry name" value="PROTEIN-L-ISOASPARTATE O-METHYLTRANSFERASE"/>
    <property type="match status" value="1"/>
</dbReference>
<dbReference type="InterPro" id="IPR000682">
    <property type="entry name" value="PCMT"/>
</dbReference>
<evidence type="ECO:0000313" key="12">
    <source>
        <dbReference type="EMBL" id="SNS52742.1"/>
    </source>
</evidence>
<dbReference type="EC" id="2.1.1.77" evidence="3"/>
<gene>
    <name evidence="12" type="ORF">SAMN05443665_1005200</name>
</gene>
<evidence type="ECO:0000256" key="4">
    <source>
        <dbReference type="ARBA" id="ARBA00013346"/>
    </source>
</evidence>
<keyword evidence="6 12" id="KW-0489">Methyltransferase</keyword>
<keyword evidence="7 12" id="KW-0808">Transferase</keyword>
<evidence type="ECO:0000256" key="10">
    <source>
        <dbReference type="ARBA" id="ARBA00031323"/>
    </source>
</evidence>
<evidence type="ECO:0000256" key="8">
    <source>
        <dbReference type="ARBA" id="ARBA00022691"/>
    </source>
</evidence>
<dbReference type="AlphaFoldDB" id="A0A239F9A4"/>
<dbReference type="RefSeq" id="WP_089325270.1">
    <property type="nucleotide sequence ID" value="NZ_FZOR01000005.1"/>
</dbReference>
<dbReference type="GO" id="GO:0004719">
    <property type="term" value="F:protein-L-isoaspartate (D-aspartate) O-methyltransferase activity"/>
    <property type="evidence" value="ECO:0007669"/>
    <property type="project" value="UniProtKB-EC"/>
</dbReference>
<name>A0A239F9A4_9ACTN</name>
<keyword evidence="8" id="KW-0949">S-adenosyl-L-methionine</keyword>
<keyword evidence="5" id="KW-0963">Cytoplasm</keyword>
<dbReference type="Proteomes" id="UP000198318">
    <property type="component" value="Unassembled WGS sequence"/>
</dbReference>
<protein>
    <recommendedName>
        <fullName evidence="4">Protein-L-isoaspartate O-methyltransferase</fullName>
        <ecNumber evidence="3">2.1.1.77</ecNumber>
    </recommendedName>
    <alternativeName>
        <fullName evidence="11">L-isoaspartyl protein carboxyl methyltransferase</fullName>
    </alternativeName>
    <alternativeName>
        <fullName evidence="9">Protein L-isoaspartyl methyltransferase</fullName>
    </alternativeName>
    <alternativeName>
        <fullName evidence="10">Protein-beta-aspartate methyltransferase</fullName>
    </alternativeName>
</protein>
<accession>A0A239F9A4</accession>
<dbReference type="OrthoDB" id="3501659at2"/>
<organism evidence="12 13">
    <name type="scientific">Actinomadura meyerae</name>
    <dbReference type="NCBI Taxonomy" id="240840"/>
    <lineage>
        <taxon>Bacteria</taxon>
        <taxon>Bacillati</taxon>
        <taxon>Actinomycetota</taxon>
        <taxon>Actinomycetes</taxon>
        <taxon>Streptosporangiales</taxon>
        <taxon>Thermomonosporaceae</taxon>
        <taxon>Actinomadura</taxon>
    </lineage>
</organism>
<evidence type="ECO:0000256" key="9">
    <source>
        <dbReference type="ARBA" id="ARBA00030757"/>
    </source>
</evidence>
<evidence type="ECO:0000256" key="2">
    <source>
        <dbReference type="ARBA" id="ARBA00005369"/>
    </source>
</evidence>
<keyword evidence="13" id="KW-1185">Reference proteome</keyword>
<dbReference type="GO" id="GO:0032259">
    <property type="term" value="P:methylation"/>
    <property type="evidence" value="ECO:0007669"/>
    <property type="project" value="UniProtKB-KW"/>
</dbReference>
<evidence type="ECO:0000256" key="1">
    <source>
        <dbReference type="ARBA" id="ARBA00004496"/>
    </source>
</evidence>
<dbReference type="CDD" id="cd02440">
    <property type="entry name" value="AdoMet_MTases"/>
    <property type="match status" value="1"/>
</dbReference>
<dbReference type="SUPFAM" id="SSF53335">
    <property type="entry name" value="S-adenosyl-L-methionine-dependent methyltransferases"/>
    <property type="match status" value="1"/>
</dbReference>
<evidence type="ECO:0000256" key="3">
    <source>
        <dbReference type="ARBA" id="ARBA00011890"/>
    </source>
</evidence>
<dbReference type="PANTHER" id="PTHR11579:SF0">
    <property type="entry name" value="PROTEIN-L-ISOASPARTATE(D-ASPARTATE) O-METHYLTRANSFERASE"/>
    <property type="match status" value="1"/>
</dbReference>